<accession>A0A4P9ZZF4</accession>
<evidence type="ECO:0000256" key="2">
    <source>
        <dbReference type="SAM" id="SignalP"/>
    </source>
</evidence>
<dbReference type="EMBL" id="ML002393">
    <property type="protein sequence ID" value="RKP38200.1"/>
    <property type="molecule type" value="Genomic_DNA"/>
</dbReference>
<evidence type="ECO:0000256" key="1">
    <source>
        <dbReference type="SAM" id="MobiDB-lite"/>
    </source>
</evidence>
<proteinExistence type="predicted"/>
<dbReference type="Proteomes" id="UP000268162">
    <property type="component" value="Unassembled WGS sequence"/>
</dbReference>
<feature type="region of interest" description="Disordered" evidence="1">
    <location>
        <begin position="375"/>
        <end position="395"/>
    </location>
</feature>
<feature type="signal peptide" evidence="2">
    <location>
        <begin position="1"/>
        <end position="16"/>
    </location>
</feature>
<organism evidence="3 4">
    <name type="scientific">Dimargaris cristalligena</name>
    <dbReference type="NCBI Taxonomy" id="215637"/>
    <lineage>
        <taxon>Eukaryota</taxon>
        <taxon>Fungi</taxon>
        <taxon>Fungi incertae sedis</taxon>
        <taxon>Zoopagomycota</taxon>
        <taxon>Kickxellomycotina</taxon>
        <taxon>Dimargaritomycetes</taxon>
        <taxon>Dimargaritales</taxon>
        <taxon>Dimargaritaceae</taxon>
        <taxon>Dimargaris</taxon>
    </lineage>
</organism>
<keyword evidence="2" id="KW-0732">Signal</keyword>
<feature type="region of interest" description="Disordered" evidence="1">
    <location>
        <begin position="241"/>
        <end position="265"/>
    </location>
</feature>
<feature type="chain" id="PRO_5020444027" evidence="2">
    <location>
        <begin position="17"/>
        <end position="395"/>
    </location>
</feature>
<evidence type="ECO:0000313" key="4">
    <source>
        <dbReference type="Proteomes" id="UP000268162"/>
    </source>
</evidence>
<feature type="compositionally biased region" description="Polar residues" evidence="1">
    <location>
        <begin position="138"/>
        <end position="153"/>
    </location>
</feature>
<gene>
    <name evidence="3" type="ORF">BJ085DRAFT_31653</name>
</gene>
<name>A0A4P9ZZF4_9FUNG</name>
<feature type="region of interest" description="Disordered" evidence="1">
    <location>
        <begin position="124"/>
        <end position="158"/>
    </location>
</feature>
<reference evidence="4" key="1">
    <citation type="journal article" date="2018" name="Nat. Microbiol.">
        <title>Leveraging single-cell genomics to expand the fungal tree of life.</title>
        <authorList>
            <person name="Ahrendt S.R."/>
            <person name="Quandt C.A."/>
            <person name="Ciobanu D."/>
            <person name="Clum A."/>
            <person name="Salamov A."/>
            <person name="Andreopoulos B."/>
            <person name="Cheng J.F."/>
            <person name="Woyke T."/>
            <person name="Pelin A."/>
            <person name="Henrissat B."/>
            <person name="Reynolds N.K."/>
            <person name="Benny G.L."/>
            <person name="Smith M.E."/>
            <person name="James T.Y."/>
            <person name="Grigoriev I.V."/>
        </authorList>
    </citation>
    <scope>NUCLEOTIDE SEQUENCE [LARGE SCALE GENOMIC DNA]</scope>
    <source>
        <strain evidence="4">RSA 468</strain>
    </source>
</reference>
<feature type="region of interest" description="Disordered" evidence="1">
    <location>
        <begin position="339"/>
        <end position="360"/>
    </location>
</feature>
<evidence type="ECO:0000313" key="3">
    <source>
        <dbReference type="EMBL" id="RKP38200.1"/>
    </source>
</evidence>
<protein>
    <submittedName>
        <fullName evidence="3">Uncharacterized protein</fullName>
    </submittedName>
</protein>
<dbReference type="AlphaFoldDB" id="A0A4P9ZZF4"/>
<keyword evidence="4" id="KW-1185">Reference proteome</keyword>
<feature type="compositionally biased region" description="Basic and acidic residues" evidence="1">
    <location>
        <begin position="249"/>
        <end position="262"/>
    </location>
</feature>
<sequence length="395" mass="42659">MHISYAAFLTLTLATGYTVGGRLRPQADTDNVPLALLLNGLSGNSLDSDFHAKPWGLSNIDEESDDKRSAYGGQRPEIALEDMTSEFAGGVSSHYLQAGDSLESVYYDALDSSAYPEGVSEINVQHFNDNGSGDKESAQSSTATTPSHSQGWLTDTPVGRESEISLGTTVSQIISQMPAPPNHEINLHSQQIPDHCHTYLSPPTTPSSSANLDIEENSGTPVIPMAGNETVKTSINARLPNAIPLPKSTRGEERKQSKDLDQKPGGLRAWCVQHSRAEGWHGWTDRQSKIVETRDFRLCTLFLALNVFHSLRTDLPWAAFYDNTNTNIDIVTSAANTESYPRRQGSETLVDPMDSTDTGVPAAASLTEDSFQLHVSSTGTPGELSPSEDTANAVI</sequence>